<feature type="domain" description="Alpha 1,4-glycosyltransferase" evidence="8">
    <location>
        <begin position="250"/>
        <end position="374"/>
    </location>
</feature>
<proteinExistence type="inferred from homology"/>
<evidence type="ECO:0000256" key="3">
    <source>
        <dbReference type="ARBA" id="ARBA00022676"/>
    </source>
</evidence>
<keyword evidence="4 9" id="KW-0808">Transferase</keyword>
<keyword evidence="6 7" id="KW-0472">Membrane</keyword>
<evidence type="ECO:0000256" key="2">
    <source>
        <dbReference type="ARBA" id="ARBA00009003"/>
    </source>
</evidence>
<name>A0A7L1NT31_RHICY</name>
<dbReference type="Pfam" id="PF04488">
    <property type="entry name" value="Gly_transf_sug"/>
    <property type="match status" value="1"/>
</dbReference>
<evidence type="ECO:0000256" key="5">
    <source>
        <dbReference type="ARBA" id="ARBA00023034"/>
    </source>
</evidence>
<dbReference type="AlphaFoldDB" id="A0A7L1NT31"/>
<evidence type="ECO:0000256" key="1">
    <source>
        <dbReference type="ARBA" id="ARBA00004323"/>
    </source>
</evidence>
<dbReference type="EMBL" id="VXBP01008555">
    <property type="protein sequence ID" value="NXO02486.1"/>
    <property type="molecule type" value="Genomic_DNA"/>
</dbReference>
<dbReference type="GO" id="GO:0008375">
    <property type="term" value="F:acetylglucosaminyltransferase activity"/>
    <property type="evidence" value="ECO:0007669"/>
    <property type="project" value="TreeGrafter"/>
</dbReference>
<feature type="transmembrane region" description="Helical" evidence="7">
    <location>
        <begin position="61"/>
        <end position="85"/>
    </location>
</feature>
<evidence type="ECO:0000259" key="8">
    <source>
        <dbReference type="Pfam" id="PF04572"/>
    </source>
</evidence>
<evidence type="ECO:0000313" key="9">
    <source>
        <dbReference type="EMBL" id="NXO02486.1"/>
    </source>
</evidence>
<keyword evidence="10" id="KW-1185">Reference proteome</keyword>
<evidence type="ECO:0000256" key="7">
    <source>
        <dbReference type="SAM" id="Phobius"/>
    </source>
</evidence>
<dbReference type="Pfam" id="PF04572">
    <property type="entry name" value="Gb3_synth"/>
    <property type="match status" value="1"/>
</dbReference>
<feature type="non-terminal residue" evidence="9">
    <location>
        <position position="1"/>
    </location>
</feature>
<dbReference type="InterPro" id="IPR029044">
    <property type="entry name" value="Nucleotide-diphossugar_trans"/>
</dbReference>
<reference evidence="9 10" key="1">
    <citation type="submission" date="2019-09" db="EMBL/GenBank/DDBJ databases">
        <title>Bird 10,000 Genomes (B10K) Project - Family phase.</title>
        <authorList>
            <person name="Zhang G."/>
        </authorList>
    </citation>
    <scope>NUCLEOTIDE SEQUENCE [LARGE SCALE GENOMIC DNA]</scope>
    <source>
        <strain evidence="9">B10K-DU-002-35</strain>
        <tissue evidence="9">Muscle</tissue>
    </source>
</reference>
<dbReference type="PANTHER" id="PTHR12042">
    <property type="entry name" value="LACTOSYLCERAMIDE 4-ALPHA-GALACTOSYLTRANSFERASE ALPHA- 1,4-GALACTOSYLTRANSFERASE"/>
    <property type="match status" value="1"/>
</dbReference>
<dbReference type="SUPFAM" id="SSF53448">
    <property type="entry name" value="Nucleotide-diphospho-sugar transferases"/>
    <property type="match status" value="1"/>
</dbReference>
<dbReference type="InterPro" id="IPR051981">
    <property type="entry name" value="Glycosyltransf_32"/>
</dbReference>
<sequence length="385" mass="44765">MFQAVWVSSSESWALREPHCHCDGQQTTLKCRFVRAIIQRPRLRHDSKGMGRARMLRKIQICLCFFFVSGILYEISLLSSCFFSYEPMSKHLLTPEQVLNLGKSIIFLETTERLEPTPLVSCSVESAARIYQDRPVILFMKGLTKDRVLDTNSSYTAFSLLSSMKNVFIFPLQMENIFQETPLLQWYQQVVPEQEKNWVHVSSDASRLALIWKYGGIYMDTDVISIRPIPEESFLAAQKSKFSSNGIFGFPAHHKFVWDCMENFVLKYNGNIWGNQGPFLMTRMLKALCSLTDFKGTEDHSCQNISFLNPQRFYPIPYPAWRRYYKVWEKSPSFNHSYALHLWNFMNRNRKSVVAGSNTLAENLYKTYCPTTYKDLVQNVGPRAF</sequence>
<evidence type="ECO:0000256" key="6">
    <source>
        <dbReference type="ARBA" id="ARBA00023136"/>
    </source>
</evidence>
<accession>A0A7L1NT31</accession>
<dbReference type="PANTHER" id="PTHR12042:SF16">
    <property type="entry name" value="ALPHA-1,4-N-ACETYLGLUCOSAMINYLTRANSFERASE"/>
    <property type="match status" value="1"/>
</dbReference>
<dbReference type="InterPro" id="IPR007652">
    <property type="entry name" value="A1-4-GlycosylTfrase_dom"/>
</dbReference>
<keyword evidence="3" id="KW-0328">Glycosyltransferase</keyword>
<dbReference type="Gene3D" id="3.90.550.20">
    <property type="match status" value="1"/>
</dbReference>
<comment type="similarity">
    <text evidence="2">Belongs to the glycosyltransferase 32 family.</text>
</comment>
<keyword evidence="7" id="KW-1133">Transmembrane helix</keyword>
<keyword evidence="7" id="KW-0812">Transmembrane</keyword>
<dbReference type="GO" id="GO:0006493">
    <property type="term" value="P:protein O-linked glycosylation"/>
    <property type="evidence" value="ECO:0007669"/>
    <property type="project" value="TreeGrafter"/>
</dbReference>
<feature type="non-terminal residue" evidence="9">
    <location>
        <position position="385"/>
    </location>
</feature>
<protein>
    <submittedName>
        <fullName evidence="9">A4GCT acetylglucosaminyltransferase</fullName>
    </submittedName>
</protein>
<dbReference type="Proteomes" id="UP000565785">
    <property type="component" value="Unassembled WGS sequence"/>
</dbReference>
<comment type="caution">
    <text evidence="9">The sequence shown here is derived from an EMBL/GenBank/DDBJ whole genome shotgun (WGS) entry which is preliminary data.</text>
</comment>
<comment type="subcellular location">
    <subcellularLocation>
        <location evidence="1">Golgi apparatus membrane</location>
        <topology evidence="1">Single-pass type II membrane protein</topology>
    </subcellularLocation>
</comment>
<keyword evidence="5" id="KW-0333">Golgi apparatus</keyword>
<evidence type="ECO:0000313" key="10">
    <source>
        <dbReference type="Proteomes" id="UP000565785"/>
    </source>
</evidence>
<evidence type="ECO:0000256" key="4">
    <source>
        <dbReference type="ARBA" id="ARBA00022679"/>
    </source>
</evidence>
<gene>
    <name evidence="9" type="primary">A4gnt</name>
    <name evidence="9" type="ORF">RHICYA_R12024</name>
</gene>
<dbReference type="OrthoDB" id="407609at2759"/>
<organism evidence="9 10">
    <name type="scientific">Rhinopomastus cyanomelas</name>
    <name type="common">Common scimitarbill</name>
    <dbReference type="NCBI Taxonomy" id="113115"/>
    <lineage>
        <taxon>Eukaryota</taxon>
        <taxon>Metazoa</taxon>
        <taxon>Chordata</taxon>
        <taxon>Craniata</taxon>
        <taxon>Vertebrata</taxon>
        <taxon>Euteleostomi</taxon>
        <taxon>Archelosauria</taxon>
        <taxon>Archosauria</taxon>
        <taxon>Dinosauria</taxon>
        <taxon>Saurischia</taxon>
        <taxon>Theropoda</taxon>
        <taxon>Coelurosauria</taxon>
        <taxon>Aves</taxon>
        <taxon>Neognathae</taxon>
        <taxon>Neoaves</taxon>
        <taxon>Telluraves</taxon>
        <taxon>Coraciimorphae</taxon>
        <taxon>Bucerotiformes</taxon>
        <taxon>Rhinopomastidae</taxon>
        <taxon>Rhinopomastus</taxon>
    </lineage>
</organism>
<dbReference type="InterPro" id="IPR007577">
    <property type="entry name" value="GlycoTrfase_DXD_sugar-bd_CS"/>
</dbReference>
<dbReference type="GO" id="GO:0000139">
    <property type="term" value="C:Golgi membrane"/>
    <property type="evidence" value="ECO:0007669"/>
    <property type="project" value="UniProtKB-SubCell"/>
</dbReference>